<protein>
    <submittedName>
        <fullName evidence="2">Uncharacterized protein</fullName>
    </submittedName>
</protein>
<evidence type="ECO:0000256" key="1">
    <source>
        <dbReference type="SAM" id="Phobius"/>
    </source>
</evidence>
<evidence type="ECO:0000313" key="2">
    <source>
        <dbReference type="EMBL" id="ESK65980.1"/>
    </source>
</evidence>
<keyword evidence="1" id="KW-0812">Transmembrane</keyword>
<feature type="transmembrane region" description="Helical" evidence="1">
    <location>
        <begin position="87"/>
        <end position="106"/>
    </location>
</feature>
<evidence type="ECO:0000313" key="3">
    <source>
        <dbReference type="Proteomes" id="UP000019050"/>
    </source>
</evidence>
<keyword evidence="1" id="KW-1133">Transmembrane helix</keyword>
<sequence>MKIILLTLLVLYALAMLGASLYSRRPGLAWLTGLNVFCALSLIAASLAACLGWLSHGPACFGLGLALVSLMICALLNGHYLLGRIQARHLLIRGALSLILWLACWLT</sequence>
<dbReference type="Proteomes" id="UP000019050">
    <property type="component" value="Unassembled WGS sequence"/>
</dbReference>
<feature type="transmembrane region" description="Helical" evidence="1">
    <location>
        <begin position="61"/>
        <end position="81"/>
    </location>
</feature>
<gene>
    <name evidence="2" type="ORF">GCWU000182_000714</name>
</gene>
<comment type="caution">
    <text evidence="2">The sequence shown here is derived from an EMBL/GenBank/DDBJ whole genome shotgun (WGS) entry which is preliminary data.</text>
</comment>
<feature type="transmembrane region" description="Helical" evidence="1">
    <location>
        <begin position="28"/>
        <end position="54"/>
    </location>
</feature>
<dbReference type="HOGENOM" id="CLU_2204266_0_0_9"/>
<name>W1Q422_ABIDE</name>
<keyword evidence="3" id="KW-1185">Reference proteome</keyword>
<dbReference type="RefSeq" id="WP_023391365.1">
    <property type="nucleotide sequence ID" value="NZ_KI535340.1"/>
</dbReference>
<dbReference type="GeneID" id="84816801"/>
<organism evidence="2 3">
    <name type="scientific">Abiotrophia defectiva ATCC 49176</name>
    <dbReference type="NCBI Taxonomy" id="592010"/>
    <lineage>
        <taxon>Bacteria</taxon>
        <taxon>Bacillati</taxon>
        <taxon>Bacillota</taxon>
        <taxon>Bacilli</taxon>
        <taxon>Lactobacillales</taxon>
        <taxon>Aerococcaceae</taxon>
        <taxon>Abiotrophia</taxon>
    </lineage>
</organism>
<proteinExistence type="predicted"/>
<dbReference type="EMBL" id="ACIN03000004">
    <property type="protein sequence ID" value="ESK65980.1"/>
    <property type="molecule type" value="Genomic_DNA"/>
</dbReference>
<accession>W1Q422</accession>
<dbReference type="AlphaFoldDB" id="W1Q422"/>
<reference evidence="2" key="1">
    <citation type="submission" date="2013-06" db="EMBL/GenBank/DDBJ databases">
        <authorList>
            <person name="Weinstock G."/>
            <person name="Sodergren E."/>
            <person name="Clifton S."/>
            <person name="Fulton L."/>
            <person name="Fulton B."/>
            <person name="Courtney L."/>
            <person name="Fronick C."/>
            <person name="Harrison M."/>
            <person name="Strong C."/>
            <person name="Farmer C."/>
            <person name="Delahaunty K."/>
            <person name="Markovic C."/>
            <person name="Hall O."/>
            <person name="Minx P."/>
            <person name="Tomlinson C."/>
            <person name="Mitreva M."/>
            <person name="Nelson J."/>
            <person name="Hou S."/>
            <person name="Wollam A."/>
            <person name="Pepin K.H."/>
            <person name="Johnson M."/>
            <person name="Bhonagiri V."/>
            <person name="Nash W.E."/>
            <person name="Warren W."/>
            <person name="Chinwalla A."/>
            <person name="Mardis E.R."/>
            <person name="Wilson R.K."/>
        </authorList>
    </citation>
    <scope>NUCLEOTIDE SEQUENCE [LARGE SCALE GENOMIC DNA]</scope>
    <source>
        <strain evidence="2">ATCC 49176</strain>
    </source>
</reference>
<keyword evidence="1" id="KW-0472">Membrane</keyword>